<comment type="subcellular location">
    <subcellularLocation>
        <location evidence="1 5">Cell membrane</location>
        <topology evidence="1 5">Multi-pass membrane protein</topology>
    </subcellularLocation>
</comment>
<evidence type="ECO:0000313" key="7">
    <source>
        <dbReference type="EMBL" id="ABF14263.1"/>
    </source>
</evidence>
<dbReference type="InterPro" id="IPR051613">
    <property type="entry name" value="ABC_transp_permease_HisMQ"/>
</dbReference>
<organism evidence="7 8">
    <name type="scientific">Baumannia cicadellinicola subsp. Homalodisca coagulata</name>
    <dbReference type="NCBI Taxonomy" id="374463"/>
    <lineage>
        <taxon>Bacteria</taxon>
        <taxon>Pseudomonadati</taxon>
        <taxon>Pseudomonadota</taxon>
        <taxon>Gammaproteobacteria</taxon>
        <taxon>Candidatus Palibaumannia</taxon>
    </lineage>
</organism>
<keyword evidence="3 5" id="KW-1133">Transmembrane helix</keyword>
<feature type="transmembrane region" description="Helical" evidence="5">
    <location>
        <begin position="12"/>
        <end position="35"/>
    </location>
</feature>
<dbReference type="Gene3D" id="1.10.3720.10">
    <property type="entry name" value="MetI-like"/>
    <property type="match status" value="1"/>
</dbReference>
<dbReference type="Proteomes" id="UP000002427">
    <property type="component" value="Chromosome"/>
</dbReference>
<dbReference type="GO" id="GO:0055085">
    <property type="term" value="P:transmembrane transport"/>
    <property type="evidence" value="ECO:0007669"/>
    <property type="project" value="InterPro"/>
</dbReference>
<keyword evidence="8" id="KW-1185">Reference proteome</keyword>
<sequence>MKEFLFLLTNAAVTTLKLAICALIIGLILAISLALIEELKFLKWLRLLCKILLFILYGLPEILVVLFIYLGISQLLLIATYYINKCMMDMHLGFFVVNLNISPFSCGVISLALLYAAYAYQTIQGAIKVISKGQWESGQSLGMDNFVIFFRLILPQIWRYALPGLGNQWLVLLKDTTLVSLISVNDLMLQTKNIIIITNKPYTWYIVSAMIYLIIALFSQGIIYILQRKIV</sequence>
<comment type="similarity">
    <text evidence="5">Belongs to the binding-protein-dependent transport system permease family.</text>
</comment>
<dbReference type="InterPro" id="IPR035906">
    <property type="entry name" value="MetI-like_sf"/>
</dbReference>
<dbReference type="CDD" id="cd06261">
    <property type="entry name" value="TM_PBP2"/>
    <property type="match status" value="1"/>
</dbReference>
<evidence type="ECO:0000256" key="3">
    <source>
        <dbReference type="ARBA" id="ARBA00022989"/>
    </source>
</evidence>
<gene>
    <name evidence="7" type="primary">artQ</name>
    <name evidence="7" type="ordered locus">BCI_0325</name>
</gene>
<feature type="transmembrane region" description="Helical" evidence="5">
    <location>
        <begin position="202"/>
        <end position="226"/>
    </location>
</feature>
<evidence type="ECO:0000256" key="2">
    <source>
        <dbReference type="ARBA" id="ARBA00022692"/>
    </source>
</evidence>
<evidence type="ECO:0000256" key="5">
    <source>
        <dbReference type="RuleBase" id="RU363032"/>
    </source>
</evidence>
<dbReference type="PANTHER" id="PTHR30133">
    <property type="entry name" value="CATIONIC AMINO ACID TRANSPORTER, MEMBRANE COMPONENT"/>
    <property type="match status" value="1"/>
</dbReference>
<feature type="transmembrane region" description="Helical" evidence="5">
    <location>
        <begin position="47"/>
        <end position="72"/>
    </location>
</feature>
<dbReference type="RefSeq" id="WP_011520506.1">
    <property type="nucleotide sequence ID" value="NC_007984.1"/>
</dbReference>
<reference evidence="7 8" key="1">
    <citation type="journal article" date="2006" name="PLoS Biol.">
        <title>Metabolic complementarity and genomics of the dual bacterial symbiosis of sharpshooters.</title>
        <authorList>
            <person name="Wu D."/>
            <person name="Daugherty S.C."/>
            <person name="Van Aken S.E."/>
            <person name="Pai G.H."/>
            <person name="Watkins K.L."/>
            <person name="Khouri H."/>
            <person name="Tallon L.J."/>
            <person name="Zaborsky J.M."/>
            <person name="Dunbar H.E."/>
            <person name="Tran P.L."/>
            <person name="Moran N.A."/>
            <person name="Eisen J.A."/>
        </authorList>
    </citation>
    <scope>NUCLEOTIDE SEQUENCE [LARGE SCALE GENOMIC DNA]</scope>
    <source>
        <strain evidence="7">Hc</strain>
    </source>
</reference>
<keyword evidence="2 5" id="KW-0812">Transmembrane</keyword>
<proteinExistence type="inferred from homology"/>
<dbReference type="InterPro" id="IPR000515">
    <property type="entry name" value="MetI-like"/>
</dbReference>
<dbReference type="EMBL" id="CP000238">
    <property type="protein sequence ID" value="ABF14263.1"/>
    <property type="molecule type" value="Genomic_DNA"/>
</dbReference>
<keyword evidence="5" id="KW-0813">Transport</keyword>
<dbReference type="Pfam" id="PF00528">
    <property type="entry name" value="BPD_transp_1"/>
    <property type="match status" value="1"/>
</dbReference>
<evidence type="ECO:0000259" key="6">
    <source>
        <dbReference type="PROSITE" id="PS50928"/>
    </source>
</evidence>
<dbReference type="KEGG" id="bci:BCI_0325"/>
<dbReference type="OrthoDB" id="9815029at2"/>
<keyword evidence="4 5" id="KW-0472">Membrane</keyword>
<feature type="transmembrane region" description="Helical" evidence="5">
    <location>
        <begin position="92"/>
        <end position="120"/>
    </location>
</feature>
<dbReference type="HOGENOM" id="CLU_019602_1_4_6"/>
<evidence type="ECO:0000256" key="1">
    <source>
        <dbReference type="ARBA" id="ARBA00004651"/>
    </source>
</evidence>
<dbReference type="PANTHER" id="PTHR30133:SF2">
    <property type="entry name" value="ARGININE ABC TRANSPORTER PERMEASE PROTEIN ARTQ"/>
    <property type="match status" value="1"/>
</dbReference>
<dbReference type="NCBIfam" id="NF008337">
    <property type="entry name" value="PRK11123.1"/>
    <property type="match status" value="1"/>
</dbReference>
<accession>Q1LTE1</accession>
<dbReference type="GO" id="GO:0005886">
    <property type="term" value="C:plasma membrane"/>
    <property type="evidence" value="ECO:0007669"/>
    <property type="project" value="UniProtKB-SubCell"/>
</dbReference>
<feature type="domain" description="ABC transmembrane type-1" evidence="6">
    <location>
        <begin position="12"/>
        <end position="223"/>
    </location>
</feature>
<dbReference type="PROSITE" id="PS50928">
    <property type="entry name" value="ABC_TM1"/>
    <property type="match status" value="1"/>
</dbReference>
<dbReference type="SUPFAM" id="SSF161098">
    <property type="entry name" value="MetI-like"/>
    <property type="match status" value="1"/>
</dbReference>
<name>Q1LTE1_BAUCH</name>
<dbReference type="AlphaFoldDB" id="Q1LTE1"/>
<evidence type="ECO:0000256" key="4">
    <source>
        <dbReference type="ARBA" id="ARBA00023136"/>
    </source>
</evidence>
<evidence type="ECO:0000313" key="8">
    <source>
        <dbReference type="Proteomes" id="UP000002427"/>
    </source>
</evidence>
<dbReference type="STRING" id="374463.BCI_0325"/>
<protein>
    <submittedName>
        <fullName evidence="7">Arginine ABC transporter, permease protein</fullName>
    </submittedName>
</protein>